<dbReference type="EMBL" id="JARJCW010000029">
    <property type="protein sequence ID" value="KAJ7210110.1"/>
    <property type="molecule type" value="Genomic_DNA"/>
</dbReference>
<comment type="caution">
    <text evidence="1">The sequence shown here is derived from an EMBL/GenBank/DDBJ whole genome shotgun (WGS) entry which is preliminary data.</text>
</comment>
<dbReference type="AlphaFoldDB" id="A0AAD6YHD9"/>
<dbReference type="Proteomes" id="UP001219525">
    <property type="component" value="Unassembled WGS sequence"/>
</dbReference>
<accession>A0AAD6YHD9</accession>
<sequence>TLVSLFPDVEPACITSVITHVLRAPDLYKLNPQTKEQEAGFRINELTGTLEVNTSKHRTYKTLESVTTPLHIYFGILSAHISTRSAIVYFFRYLTHLNKLAAEYEWAAVHEYHTLFFNRRLAEMSSGDYSRWGEPDLFLMASHVVPHRR</sequence>
<proteinExistence type="predicted"/>
<name>A0AAD6YHD9_9AGAR</name>
<feature type="non-terminal residue" evidence="1">
    <location>
        <position position="149"/>
    </location>
</feature>
<evidence type="ECO:0000313" key="2">
    <source>
        <dbReference type="Proteomes" id="UP001219525"/>
    </source>
</evidence>
<keyword evidence="2" id="KW-1185">Reference proteome</keyword>
<protein>
    <submittedName>
        <fullName evidence="1">Uncharacterized protein</fullName>
    </submittedName>
</protein>
<evidence type="ECO:0000313" key="1">
    <source>
        <dbReference type="EMBL" id="KAJ7210110.1"/>
    </source>
</evidence>
<feature type="non-terminal residue" evidence="1">
    <location>
        <position position="1"/>
    </location>
</feature>
<organism evidence="1 2">
    <name type="scientific">Mycena pura</name>
    <dbReference type="NCBI Taxonomy" id="153505"/>
    <lineage>
        <taxon>Eukaryota</taxon>
        <taxon>Fungi</taxon>
        <taxon>Dikarya</taxon>
        <taxon>Basidiomycota</taxon>
        <taxon>Agaricomycotina</taxon>
        <taxon>Agaricomycetes</taxon>
        <taxon>Agaricomycetidae</taxon>
        <taxon>Agaricales</taxon>
        <taxon>Marasmiineae</taxon>
        <taxon>Mycenaceae</taxon>
        <taxon>Mycena</taxon>
    </lineage>
</organism>
<reference evidence="1" key="1">
    <citation type="submission" date="2023-03" db="EMBL/GenBank/DDBJ databases">
        <title>Massive genome expansion in bonnet fungi (Mycena s.s.) driven by repeated elements and novel gene families across ecological guilds.</title>
        <authorList>
            <consortium name="Lawrence Berkeley National Laboratory"/>
            <person name="Harder C.B."/>
            <person name="Miyauchi S."/>
            <person name="Viragh M."/>
            <person name="Kuo A."/>
            <person name="Thoen E."/>
            <person name="Andreopoulos B."/>
            <person name="Lu D."/>
            <person name="Skrede I."/>
            <person name="Drula E."/>
            <person name="Henrissat B."/>
            <person name="Morin E."/>
            <person name="Kohler A."/>
            <person name="Barry K."/>
            <person name="LaButti K."/>
            <person name="Morin E."/>
            <person name="Salamov A."/>
            <person name="Lipzen A."/>
            <person name="Mereny Z."/>
            <person name="Hegedus B."/>
            <person name="Baldrian P."/>
            <person name="Stursova M."/>
            <person name="Weitz H."/>
            <person name="Taylor A."/>
            <person name="Grigoriev I.V."/>
            <person name="Nagy L.G."/>
            <person name="Martin F."/>
            <person name="Kauserud H."/>
        </authorList>
    </citation>
    <scope>NUCLEOTIDE SEQUENCE</scope>
    <source>
        <strain evidence="1">9144</strain>
    </source>
</reference>
<gene>
    <name evidence="1" type="ORF">GGX14DRAFT_295998</name>
</gene>